<evidence type="ECO:0000313" key="1">
    <source>
        <dbReference type="EMBL" id="JAH20253.1"/>
    </source>
</evidence>
<protein>
    <submittedName>
        <fullName evidence="1">Uncharacterized protein</fullName>
    </submittedName>
</protein>
<organism evidence="1">
    <name type="scientific">Anguilla anguilla</name>
    <name type="common">European freshwater eel</name>
    <name type="synonym">Muraena anguilla</name>
    <dbReference type="NCBI Taxonomy" id="7936"/>
    <lineage>
        <taxon>Eukaryota</taxon>
        <taxon>Metazoa</taxon>
        <taxon>Chordata</taxon>
        <taxon>Craniata</taxon>
        <taxon>Vertebrata</taxon>
        <taxon>Euteleostomi</taxon>
        <taxon>Actinopterygii</taxon>
        <taxon>Neopterygii</taxon>
        <taxon>Teleostei</taxon>
        <taxon>Anguilliformes</taxon>
        <taxon>Anguillidae</taxon>
        <taxon>Anguilla</taxon>
    </lineage>
</organism>
<dbReference type="AlphaFoldDB" id="A0A0E9QVZ6"/>
<name>A0A0E9QVZ6_ANGAN</name>
<dbReference type="EMBL" id="GBXM01088324">
    <property type="protein sequence ID" value="JAH20253.1"/>
    <property type="molecule type" value="Transcribed_RNA"/>
</dbReference>
<dbReference type="EMBL" id="GBXM01096554">
    <property type="protein sequence ID" value="JAH12023.1"/>
    <property type="molecule type" value="Transcribed_RNA"/>
</dbReference>
<reference evidence="1" key="2">
    <citation type="journal article" date="2015" name="Fish Shellfish Immunol.">
        <title>Early steps in the European eel (Anguilla anguilla)-Vibrio vulnificus interaction in the gills: Role of the RtxA13 toxin.</title>
        <authorList>
            <person name="Callol A."/>
            <person name="Pajuelo D."/>
            <person name="Ebbesson L."/>
            <person name="Teles M."/>
            <person name="MacKenzie S."/>
            <person name="Amaro C."/>
        </authorList>
    </citation>
    <scope>NUCLEOTIDE SEQUENCE</scope>
</reference>
<reference evidence="1" key="1">
    <citation type="submission" date="2014-11" db="EMBL/GenBank/DDBJ databases">
        <authorList>
            <person name="Amaro Gonzalez C."/>
        </authorList>
    </citation>
    <scope>NUCLEOTIDE SEQUENCE</scope>
</reference>
<accession>A0A0E9QVZ6</accession>
<proteinExistence type="predicted"/>
<sequence>MDDLCGRSLHTHRDELNDGLFFSYLADNACAVALVL</sequence>